<dbReference type="EMBL" id="BAAAJX010000005">
    <property type="protein sequence ID" value="GAA1493047.1"/>
    <property type="molecule type" value="Genomic_DNA"/>
</dbReference>
<gene>
    <name evidence="2" type="ORF">GCM10009627_13930</name>
</gene>
<reference evidence="3" key="1">
    <citation type="journal article" date="2019" name="Int. J. Syst. Evol. Microbiol.">
        <title>The Global Catalogue of Microorganisms (GCM) 10K type strain sequencing project: providing services to taxonomists for standard genome sequencing and annotation.</title>
        <authorList>
            <consortium name="The Broad Institute Genomics Platform"/>
            <consortium name="The Broad Institute Genome Sequencing Center for Infectious Disease"/>
            <person name="Wu L."/>
            <person name="Ma J."/>
        </authorList>
    </citation>
    <scope>NUCLEOTIDE SEQUENCE [LARGE SCALE GENOMIC DNA]</scope>
    <source>
        <strain evidence="3">JCM 12140</strain>
    </source>
</reference>
<keyword evidence="1" id="KW-0472">Membrane</keyword>
<evidence type="ECO:0000313" key="3">
    <source>
        <dbReference type="Proteomes" id="UP001501742"/>
    </source>
</evidence>
<sequence>MHGIGEVDEAGRLRLLGSATAGAGFALVFTMLVLSSFQTATPQVLVSVGLPAALVGAAVAGWLQLRSWRIDGGYENVVMVERWVTERQVPTGVPAEIWVPRLQAQADQQTAGWGKIVLAVFWSAMTWSMRDQHGTVITLLLLGLWAGLALWSALWVIPRARVARDMLRQGVVVRD</sequence>
<feature type="transmembrane region" description="Helical" evidence="1">
    <location>
        <begin position="44"/>
        <end position="65"/>
    </location>
</feature>
<keyword evidence="1" id="KW-0812">Transmembrane</keyword>
<accession>A0ABP4K2F9</accession>
<organism evidence="2 3">
    <name type="scientific">Curtobacterium herbarum</name>
    <dbReference type="NCBI Taxonomy" id="150122"/>
    <lineage>
        <taxon>Bacteria</taxon>
        <taxon>Bacillati</taxon>
        <taxon>Actinomycetota</taxon>
        <taxon>Actinomycetes</taxon>
        <taxon>Micrococcales</taxon>
        <taxon>Microbacteriaceae</taxon>
        <taxon>Curtobacterium</taxon>
    </lineage>
</organism>
<feature type="transmembrane region" description="Helical" evidence="1">
    <location>
        <begin position="136"/>
        <end position="157"/>
    </location>
</feature>
<feature type="transmembrane region" description="Helical" evidence="1">
    <location>
        <begin position="15"/>
        <end position="37"/>
    </location>
</feature>
<proteinExistence type="predicted"/>
<comment type="caution">
    <text evidence="2">The sequence shown here is derived from an EMBL/GenBank/DDBJ whole genome shotgun (WGS) entry which is preliminary data.</text>
</comment>
<keyword evidence="1" id="KW-1133">Transmembrane helix</keyword>
<keyword evidence="3" id="KW-1185">Reference proteome</keyword>
<evidence type="ECO:0000313" key="2">
    <source>
        <dbReference type="EMBL" id="GAA1493047.1"/>
    </source>
</evidence>
<dbReference type="RefSeq" id="WP_204606582.1">
    <property type="nucleotide sequence ID" value="NZ_BAAAJX010000005.1"/>
</dbReference>
<dbReference type="Proteomes" id="UP001501742">
    <property type="component" value="Unassembled WGS sequence"/>
</dbReference>
<evidence type="ECO:0000256" key="1">
    <source>
        <dbReference type="SAM" id="Phobius"/>
    </source>
</evidence>
<protein>
    <submittedName>
        <fullName evidence="2">Uncharacterized protein</fullName>
    </submittedName>
</protein>
<name>A0ABP4K2F9_9MICO</name>